<evidence type="ECO:0000313" key="1">
    <source>
        <dbReference type="EMBL" id="ACA40895.1"/>
    </source>
</evidence>
<dbReference type="EnsemblBacteria" id="ACA40895">
    <property type="protein sequence ID" value="ACA40895"/>
    <property type="gene ID" value="Bsph_3403"/>
</dbReference>
<name>B1HRB5_LYSSC</name>
<dbReference type="KEGG" id="lsp:Bsph_3403"/>
<accession>B1HRB5</accession>
<dbReference type="EMBL" id="CP000817">
    <property type="protein sequence ID" value="ACA40895.1"/>
    <property type="molecule type" value="Genomic_DNA"/>
</dbReference>
<dbReference type="HOGENOM" id="CLU_3218278_0_0_9"/>
<organism evidence="1 2">
    <name type="scientific">Lysinibacillus sphaericus (strain C3-41)</name>
    <dbReference type="NCBI Taxonomy" id="444177"/>
    <lineage>
        <taxon>Bacteria</taxon>
        <taxon>Bacillati</taxon>
        <taxon>Bacillota</taxon>
        <taxon>Bacilli</taxon>
        <taxon>Bacillales</taxon>
        <taxon>Bacillaceae</taxon>
        <taxon>Lysinibacillus</taxon>
    </lineage>
</organism>
<reference evidence="1 2" key="1">
    <citation type="journal article" date="2008" name="J. Bacteriol.">
        <title>Complete genome sequence of the mosquitocidal bacterium Bacillus sphaericus C3-41 and comparison with those of closely related Bacillus species.</title>
        <authorList>
            <person name="Hu X."/>
            <person name="Fan W."/>
            <person name="Han B."/>
            <person name="Liu H."/>
            <person name="Zheng D."/>
            <person name="Li Q."/>
            <person name="Dong W."/>
            <person name="Yan J."/>
            <person name="Gao M."/>
            <person name="Berry C."/>
            <person name="Yuan Z."/>
        </authorList>
    </citation>
    <scope>NUCLEOTIDE SEQUENCE [LARGE SCALE GENOMIC DNA]</scope>
    <source>
        <strain evidence="1 2">C3-41</strain>
    </source>
</reference>
<protein>
    <submittedName>
        <fullName evidence="1">Uncharacterized protein</fullName>
    </submittedName>
</protein>
<proteinExistence type="predicted"/>
<evidence type="ECO:0000313" key="2">
    <source>
        <dbReference type="Proteomes" id="UP000002164"/>
    </source>
</evidence>
<dbReference type="Proteomes" id="UP000002164">
    <property type="component" value="Chromosome"/>
</dbReference>
<dbReference type="AlphaFoldDB" id="B1HRB5"/>
<sequence>MRGCFALVGAGNTEKATRWAHHMVILILTKMVYALEQNGMCNMP</sequence>
<gene>
    <name evidence="1" type="ordered locus">Bsph_3403</name>
</gene>